<evidence type="ECO:0000256" key="4">
    <source>
        <dbReference type="ARBA" id="ARBA00023136"/>
    </source>
</evidence>
<dbReference type="Pfam" id="PF02107">
    <property type="entry name" value="FlgH"/>
    <property type="match status" value="1"/>
</dbReference>
<organism evidence="9 10">
    <name type="scientific">Thioclava atlantica</name>
    <dbReference type="NCBI Taxonomy" id="1317124"/>
    <lineage>
        <taxon>Bacteria</taxon>
        <taxon>Pseudomonadati</taxon>
        <taxon>Pseudomonadota</taxon>
        <taxon>Alphaproteobacteria</taxon>
        <taxon>Rhodobacterales</taxon>
        <taxon>Paracoccaceae</taxon>
        <taxon>Thioclava</taxon>
    </lineage>
</organism>
<keyword evidence="9" id="KW-0966">Cell projection</keyword>
<evidence type="ECO:0000256" key="3">
    <source>
        <dbReference type="ARBA" id="ARBA00022729"/>
    </source>
</evidence>
<dbReference type="GO" id="GO:0071973">
    <property type="term" value="P:bacterial-type flagellum-dependent cell motility"/>
    <property type="evidence" value="ECO:0007669"/>
    <property type="project" value="InterPro"/>
</dbReference>
<comment type="subcellular location">
    <subcellularLocation>
        <location evidence="7">Cell outer membrane</location>
        <topology evidence="7">Lipid-anchor</topology>
    </subcellularLocation>
    <subcellularLocation>
        <location evidence="7">Bacterial flagellum basal body</location>
    </subcellularLocation>
</comment>
<name>A0A085TYA5_9RHOB</name>
<dbReference type="PANTHER" id="PTHR34933:SF1">
    <property type="entry name" value="FLAGELLAR L-RING PROTEIN"/>
    <property type="match status" value="1"/>
</dbReference>
<proteinExistence type="inferred from homology"/>
<dbReference type="PATRIC" id="fig|1317124.6.peg.1430"/>
<dbReference type="eggNOG" id="COG2063">
    <property type="taxonomic scope" value="Bacteria"/>
</dbReference>
<keyword evidence="5 7" id="KW-0975">Bacterial flagellum</keyword>
<evidence type="ECO:0000313" key="10">
    <source>
        <dbReference type="Proteomes" id="UP000028607"/>
    </source>
</evidence>
<evidence type="ECO:0000256" key="1">
    <source>
        <dbReference type="ARBA" id="ARBA00002591"/>
    </source>
</evidence>
<dbReference type="GO" id="GO:0009427">
    <property type="term" value="C:bacterial-type flagellum basal body, distal rod, L ring"/>
    <property type="evidence" value="ECO:0007669"/>
    <property type="project" value="InterPro"/>
</dbReference>
<dbReference type="AlphaFoldDB" id="A0A085TYA5"/>
<evidence type="ECO:0000256" key="7">
    <source>
        <dbReference type="HAMAP-Rule" id="MF_00415"/>
    </source>
</evidence>
<dbReference type="STRING" id="1317124.DW2_07058"/>
<sequence length="251" mass="27271">MKHSLYFLPMLALAACGPGTAFDRDPHVSNMVVDGDTIPEVNRVSVPMPPLEPPHVPQRAEAASLWRTGSAGFFGDQRADKVGDLLTVDIDINDQAQLQNASQRSRDGSENVGFPTFLGYGGKIDKVLPGVSQKDLPSGSSIVDLNSKSSANGSGSIKRNETINLKVAALIIQKLQNGNFVIAGRQEVKVNHELRELRVAGIIRPQDIRMDNTIPYEKIAEARISYGGRGQISKVQQPRYGQDALDVVLPY</sequence>
<reference evidence="10" key="1">
    <citation type="submission" date="2013-04" db="EMBL/GenBank/DDBJ databases">
        <title>Thioclava sp. 13D2W-2 Genome Sequencing.</title>
        <authorList>
            <person name="Lai Q."/>
            <person name="Li G."/>
            <person name="Shao Z."/>
        </authorList>
    </citation>
    <scope>NUCLEOTIDE SEQUENCE [LARGE SCALE GENOMIC DNA]</scope>
    <source>
        <strain evidence="10">13D2W-2</strain>
    </source>
</reference>
<evidence type="ECO:0000256" key="5">
    <source>
        <dbReference type="ARBA" id="ARBA00023143"/>
    </source>
</evidence>
<dbReference type="InterPro" id="IPR000527">
    <property type="entry name" value="Flag_Lring"/>
</dbReference>
<evidence type="ECO:0000313" key="9">
    <source>
        <dbReference type="EMBL" id="KFE35702.1"/>
    </source>
</evidence>
<feature type="signal peptide" evidence="8">
    <location>
        <begin position="1"/>
        <end position="21"/>
    </location>
</feature>
<dbReference type="Proteomes" id="UP000028607">
    <property type="component" value="Unassembled WGS sequence"/>
</dbReference>
<keyword evidence="3 7" id="KW-0732">Signal</keyword>
<gene>
    <name evidence="7" type="primary">flgH</name>
    <name evidence="9" type="ORF">DW2_07058</name>
</gene>
<dbReference type="PRINTS" id="PR01008">
    <property type="entry name" value="FLGLRINGFLGH"/>
</dbReference>
<keyword evidence="9" id="KW-0969">Cilium</keyword>
<keyword evidence="4 7" id="KW-0472">Membrane</keyword>
<comment type="subunit">
    <text evidence="7">The basal body constitutes a major portion of the flagellar organelle and consists of four rings (L,P,S, and M) mounted on a central rod.</text>
</comment>
<dbReference type="NCBIfam" id="NF001305">
    <property type="entry name" value="PRK00249.1-5"/>
    <property type="match status" value="1"/>
</dbReference>
<evidence type="ECO:0000256" key="2">
    <source>
        <dbReference type="ARBA" id="ARBA00006929"/>
    </source>
</evidence>
<protein>
    <recommendedName>
        <fullName evidence="7">Flagellar L-ring protein</fullName>
    </recommendedName>
    <alternativeName>
        <fullName evidence="7">Basal body L-ring protein</fullName>
    </alternativeName>
</protein>
<dbReference type="EMBL" id="AQRC01000004">
    <property type="protein sequence ID" value="KFE35702.1"/>
    <property type="molecule type" value="Genomic_DNA"/>
</dbReference>
<accession>A0A085TYA5</accession>
<feature type="chain" id="PRO_5008820851" description="Flagellar L-ring protein" evidence="8">
    <location>
        <begin position="22"/>
        <end position="251"/>
    </location>
</feature>
<keyword evidence="10" id="KW-1185">Reference proteome</keyword>
<dbReference type="RefSeq" id="WP_038144908.1">
    <property type="nucleotide sequence ID" value="NZ_AQRC01000004.1"/>
</dbReference>
<dbReference type="PROSITE" id="PS51257">
    <property type="entry name" value="PROKAR_LIPOPROTEIN"/>
    <property type="match status" value="1"/>
</dbReference>
<dbReference type="GO" id="GO:0003774">
    <property type="term" value="F:cytoskeletal motor activity"/>
    <property type="evidence" value="ECO:0007669"/>
    <property type="project" value="InterPro"/>
</dbReference>
<evidence type="ECO:0000256" key="8">
    <source>
        <dbReference type="SAM" id="SignalP"/>
    </source>
</evidence>
<evidence type="ECO:0000256" key="6">
    <source>
        <dbReference type="ARBA" id="ARBA00023237"/>
    </source>
</evidence>
<keyword evidence="7" id="KW-0449">Lipoprotein</keyword>
<dbReference type="GO" id="GO:0009279">
    <property type="term" value="C:cell outer membrane"/>
    <property type="evidence" value="ECO:0007669"/>
    <property type="project" value="UniProtKB-SubCell"/>
</dbReference>
<keyword evidence="6 7" id="KW-0998">Cell outer membrane</keyword>
<reference evidence="9 10" key="2">
    <citation type="journal article" date="2015" name="Antonie Van Leeuwenhoek">
        <title>Thioclava indica sp. nov., isolated from surface seawater of the Indian Ocean.</title>
        <authorList>
            <person name="Liu Y."/>
            <person name="Lai Q."/>
            <person name="Du J."/>
            <person name="Xu H."/>
            <person name="Jiang L."/>
            <person name="Shao Z."/>
        </authorList>
    </citation>
    <scope>NUCLEOTIDE SEQUENCE [LARGE SCALE GENOMIC DNA]</scope>
    <source>
        <strain evidence="9 10">13D2W-2</strain>
    </source>
</reference>
<comment type="similarity">
    <text evidence="2 7">Belongs to the FlgH family.</text>
</comment>
<keyword evidence="9" id="KW-0282">Flagellum</keyword>
<comment type="caution">
    <text evidence="9">The sequence shown here is derived from an EMBL/GenBank/DDBJ whole genome shotgun (WGS) entry which is preliminary data.</text>
</comment>
<dbReference type="PANTHER" id="PTHR34933">
    <property type="entry name" value="FLAGELLAR L-RING PROTEIN"/>
    <property type="match status" value="1"/>
</dbReference>
<comment type="function">
    <text evidence="1 7">Assembles around the rod to form the L-ring and probably protects the motor/basal body from shearing forces during rotation.</text>
</comment>
<dbReference type="HAMAP" id="MF_00415">
    <property type="entry name" value="FlgH"/>
    <property type="match status" value="1"/>
</dbReference>